<organism evidence="2 3">
    <name type="scientific">Sphingomonas changbaiensis NBRC 104936</name>
    <dbReference type="NCBI Taxonomy" id="1219043"/>
    <lineage>
        <taxon>Bacteria</taxon>
        <taxon>Pseudomonadati</taxon>
        <taxon>Pseudomonadota</taxon>
        <taxon>Alphaproteobacteria</taxon>
        <taxon>Sphingomonadales</taxon>
        <taxon>Sphingomonadaceae</taxon>
        <taxon>Sphingomonas</taxon>
    </lineage>
</organism>
<gene>
    <name evidence="2" type="ORF">SCH01S_53_00520</name>
</gene>
<proteinExistence type="predicted"/>
<dbReference type="Proteomes" id="UP000033202">
    <property type="component" value="Unassembled WGS sequence"/>
</dbReference>
<feature type="compositionally biased region" description="Basic and acidic residues" evidence="1">
    <location>
        <begin position="19"/>
        <end position="38"/>
    </location>
</feature>
<accession>A0A0E9MV33</accession>
<protein>
    <submittedName>
        <fullName evidence="2">Uncharacterized protein</fullName>
    </submittedName>
</protein>
<dbReference type="AlphaFoldDB" id="A0A0E9MV33"/>
<sequence>MSAVAAGGHLGAEAGQFASKEREWLNSDTGRRRPEGGIRFRVPALGPERNGPPMALGVSREAAVSGVGEDTSSELSILIVLNSRFYSH</sequence>
<dbReference type="EMBL" id="BBWU01000053">
    <property type="protein sequence ID" value="GAO40980.1"/>
    <property type="molecule type" value="Genomic_DNA"/>
</dbReference>
<evidence type="ECO:0000256" key="1">
    <source>
        <dbReference type="SAM" id="MobiDB-lite"/>
    </source>
</evidence>
<keyword evidence="3" id="KW-1185">Reference proteome</keyword>
<reference evidence="2 3" key="1">
    <citation type="submission" date="2015-04" db="EMBL/GenBank/DDBJ databases">
        <title>Whole genome shotgun sequence of Sphingomonas changbaiensis NBRC 104936.</title>
        <authorList>
            <person name="Katano-Makiyama Y."/>
            <person name="Hosoyama A."/>
            <person name="Hashimoto M."/>
            <person name="Noguchi M."/>
            <person name="Tsuchikane K."/>
            <person name="Ohji S."/>
            <person name="Yamazoe A."/>
            <person name="Ichikawa N."/>
            <person name="Kimura A."/>
            <person name="Fujita N."/>
        </authorList>
    </citation>
    <scope>NUCLEOTIDE SEQUENCE [LARGE SCALE GENOMIC DNA]</scope>
    <source>
        <strain evidence="2 3">NBRC 104936</strain>
    </source>
</reference>
<name>A0A0E9MV33_9SPHN</name>
<comment type="caution">
    <text evidence="2">The sequence shown here is derived from an EMBL/GenBank/DDBJ whole genome shotgun (WGS) entry which is preliminary data.</text>
</comment>
<feature type="region of interest" description="Disordered" evidence="1">
    <location>
        <begin position="1"/>
        <end position="54"/>
    </location>
</feature>
<evidence type="ECO:0000313" key="3">
    <source>
        <dbReference type="Proteomes" id="UP000033202"/>
    </source>
</evidence>
<evidence type="ECO:0000313" key="2">
    <source>
        <dbReference type="EMBL" id="GAO40980.1"/>
    </source>
</evidence>